<feature type="domain" description="Fimbrial-type adhesion" evidence="1">
    <location>
        <begin position="35"/>
        <end position="182"/>
    </location>
</feature>
<dbReference type="GO" id="GO:0009289">
    <property type="term" value="C:pilus"/>
    <property type="evidence" value="ECO:0007669"/>
    <property type="project" value="InterPro"/>
</dbReference>
<dbReference type="EMBL" id="AP026382">
    <property type="protein sequence ID" value="BDN98684.1"/>
    <property type="molecule type" value="Genomic_DNA"/>
</dbReference>
<dbReference type="PANTHER" id="PTHR33420">
    <property type="entry name" value="FIMBRIAL SUBUNIT ELFA-RELATED"/>
    <property type="match status" value="1"/>
</dbReference>
<dbReference type="SUPFAM" id="SSF49401">
    <property type="entry name" value="Bacterial adhesins"/>
    <property type="match status" value="1"/>
</dbReference>
<dbReference type="InterPro" id="IPR050263">
    <property type="entry name" value="Bact_Fimbrial_Adh_Pro"/>
</dbReference>
<dbReference type="Proteomes" id="UP001058317">
    <property type="component" value="Chromosome"/>
</dbReference>
<proteinExistence type="predicted"/>
<evidence type="ECO:0000313" key="2">
    <source>
        <dbReference type="EMBL" id="BDN98684.1"/>
    </source>
</evidence>
<gene>
    <name evidence="2" type="ORF">KAM621c_37890</name>
</gene>
<dbReference type="Gene3D" id="2.60.40.1090">
    <property type="entry name" value="Fimbrial-type adhesion domain"/>
    <property type="match status" value="1"/>
</dbReference>
<evidence type="ECO:0000313" key="3">
    <source>
        <dbReference type="Proteomes" id="UP001058317"/>
    </source>
</evidence>
<sequence>MMPGWRILLLFIFISPAWVLADTNRLVSTPGKMRMHGNIIEAACYVDPRDRSLLVEFDDLSARDISGKPEKVSAHDFSIHLLGCSLGDSQHPGNLFQRANITFSGAPDSDNPDYLSVQSETENLAIEIYDSNGQQIHLGEPSPDYVLNPGKNMLNFTAYLISRDGRMTSGEFTAVTHFVVNYL</sequence>
<name>A0AAD1L4F6_CITBR</name>
<dbReference type="AlphaFoldDB" id="A0AAD1L4F6"/>
<dbReference type="InterPro" id="IPR000259">
    <property type="entry name" value="Adhesion_dom_fimbrial"/>
</dbReference>
<evidence type="ECO:0000259" key="1">
    <source>
        <dbReference type="Pfam" id="PF00419"/>
    </source>
</evidence>
<dbReference type="InterPro" id="IPR008966">
    <property type="entry name" value="Adhesion_dom_sf"/>
</dbReference>
<organism evidence="2 3">
    <name type="scientific">Citrobacter braakii</name>
    <dbReference type="NCBI Taxonomy" id="57706"/>
    <lineage>
        <taxon>Bacteria</taxon>
        <taxon>Pseudomonadati</taxon>
        <taxon>Pseudomonadota</taxon>
        <taxon>Gammaproteobacteria</taxon>
        <taxon>Enterobacterales</taxon>
        <taxon>Enterobacteriaceae</taxon>
        <taxon>Citrobacter</taxon>
        <taxon>Citrobacter freundii complex</taxon>
    </lineage>
</organism>
<reference evidence="2" key="1">
    <citation type="submission" date="2022-07" db="EMBL/GenBank/DDBJ databases">
        <title>Complete genome sequence of carbapenem-resistant Citrobacter spp. in Japan.</title>
        <authorList>
            <person name="Maehana S."/>
            <person name="Suzuki M."/>
            <person name="Kitasato H."/>
        </authorList>
    </citation>
    <scope>NUCLEOTIDE SEQUENCE</scope>
    <source>
        <strain evidence="2">KAM621</strain>
    </source>
</reference>
<protein>
    <submittedName>
        <fullName evidence="2">Fimbrial protein</fullName>
    </submittedName>
</protein>
<dbReference type="GO" id="GO:0043709">
    <property type="term" value="P:cell adhesion involved in single-species biofilm formation"/>
    <property type="evidence" value="ECO:0007669"/>
    <property type="project" value="TreeGrafter"/>
</dbReference>
<dbReference type="Pfam" id="PF00419">
    <property type="entry name" value="Fimbrial"/>
    <property type="match status" value="1"/>
</dbReference>
<dbReference type="InterPro" id="IPR036937">
    <property type="entry name" value="Adhesion_dom_fimbrial_sf"/>
</dbReference>
<accession>A0AAD1L4F6</accession>
<dbReference type="PANTHER" id="PTHR33420:SF11">
    <property type="entry name" value="FIMBRIAL-LIKE PROTEIN"/>
    <property type="match status" value="1"/>
</dbReference>